<comment type="subunit">
    <text evidence="1">Homodimer; disulfide-linked.</text>
</comment>
<sequence length="427" mass="46891">MTYSNVSLKHSLRSCPTKMLKFLGLVSVTLVLGDHVWAKREFAMPSEANIAKAKAILDKTPIIDGHNDFIMGTRSLIQNDFTNFDFNSDLTQVEPWASYVYNHVDLPRIRDGRLGGQFWSSYVSCRSAHKDAVQLFMEQNDAIKRLVALNSDHMEFVTTAAGVEAAMANGKVASMIGVESGHAINSNLGILRMLYEVGTRYMTLTHTCNTPWADAAQAESGSQPVRSDGLSPFGVEVILEMNRLGMFVDVSHVSSAVMSDALDVSRAPIIFSHSSARAVNNVVRNVPDSILERMPDNGGVVMVNFYSCFIKDDCDATLDDVVDHVNHVRNVAGVDHVGIGSDFCGIDEVPLGLEDVSKYPILFAALLESDVEWTDEDLGKLANGNLLRAMKEMETVRDSLSGEAPHQGWISSEDFEPDETSCMSEMN</sequence>
<name>A0A553PGE8_TIGCA</name>
<dbReference type="PANTHER" id="PTHR10443:SF12">
    <property type="entry name" value="DIPEPTIDASE"/>
    <property type="match status" value="1"/>
</dbReference>
<keyword evidence="4" id="KW-1185">Reference proteome</keyword>
<dbReference type="GO" id="GO:0070573">
    <property type="term" value="F:metallodipeptidase activity"/>
    <property type="evidence" value="ECO:0007669"/>
    <property type="project" value="InterPro"/>
</dbReference>
<comment type="caution">
    <text evidence="3">The sequence shown here is derived from an EMBL/GenBank/DDBJ whole genome shotgun (WGS) entry which is preliminary data.</text>
</comment>
<keyword evidence="1" id="KW-0325">Glycoprotein</keyword>
<dbReference type="AlphaFoldDB" id="A0A553PGE8"/>
<gene>
    <name evidence="3" type="ORF">TCAL_08556</name>
</gene>
<dbReference type="GO" id="GO:0098552">
    <property type="term" value="C:side of membrane"/>
    <property type="evidence" value="ECO:0007669"/>
    <property type="project" value="UniProtKB-KW"/>
</dbReference>
<organism evidence="3 4">
    <name type="scientific">Tigriopus californicus</name>
    <name type="common">Marine copepod</name>
    <dbReference type="NCBI Taxonomy" id="6832"/>
    <lineage>
        <taxon>Eukaryota</taxon>
        <taxon>Metazoa</taxon>
        <taxon>Ecdysozoa</taxon>
        <taxon>Arthropoda</taxon>
        <taxon>Crustacea</taxon>
        <taxon>Multicrustacea</taxon>
        <taxon>Hexanauplia</taxon>
        <taxon>Copepoda</taxon>
        <taxon>Harpacticoida</taxon>
        <taxon>Harpacticidae</taxon>
        <taxon>Tigriopus</taxon>
    </lineage>
</organism>
<dbReference type="OMA" id="CAPNELP"/>
<keyword evidence="1" id="KW-0336">GPI-anchor</keyword>
<dbReference type="GO" id="GO:0046872">
    <property type="term" value="F:metal ion binding"/>
    <property type="evidence" value="ECO:0007669"/>
    <property type="project" value="UniProtKB-UniRule"/>
</dbReference>
<dbReference type="CDD" id="cd01301">
    <property type="entry name" value="rDP_like"/>
    <property type="match status" value="1"/>
</dbReference>
<dbReference type="PANTHER" id="PTHR10443">
    <property type="entry name" value="MICROSOMAL DIPEPTIDASE"/>
    <property type="match status" value="1"/>
</dbReference>
<keyword evidence="1" id="KW-0479">Metal-binding</keyword>
<accession>A0A553PGE8</accession>
<evidence type="ECO:0000313" key="3">
    <source>
        <dbReference type="EMBL" id="TRY76752.1"/>
    </source>
</evidence>
<keyword evidence="1" id="KW-0224">Dipeptidase</keyword>
<dbReference type="GO" id="GO:0006508">
    <property type="term" value="P:proteolysis"/>
    <property type="evidence" value="ECO:0007669"/>
    <property type="project" value="UniProtKB-KW"/>
</dbReference>
<keyword evidence="1" id="KW-0472">Membrane</keyword>
<dbReference type="Proteomes" id="UP000318571">
    <property type="component" value="Chromosome 5"/>
</dbReference>
<proteinExistence type="inferred from homology"/>
<dbReference type="PROSITE" id="PS51365">
    <property type="entry name" value="RENAL_DIPEPTIDASE_2"/>
    <property type="match status" value="1"/>
</dbReference>
<dbReference type="SUPFAM" id="SSF51556">
    <property type="entry name" value="Metallo-dependent hydrolases"/>
    <property type="match status" value="1"/>
</dbReference>
<evidence type="ECO:0000256" key="1">
    <source>
        <dbReference type="RuleBase" id="RU341113"/>
    </source>
</evidence>
<keyword evidence="1" id="KW-1015">Disulfide bond</keyword>
<protein>
    <recommendedName>
        <fullName evidence="1">Dipeptidase</fullName>
        <ecNumber evidence="1">3.4.13.19</ecNumber>
    </recommendedName>
</protein>
<comment type="similarity">
    <text evidence="1">Belongs to the metallo-dependent hydrolases superfamily. Peptidase M19 family.</text>
</comment>
<keyword evidence="1" id="KW-0449">Lipoprotein</keyword>
<comment type="catalytic activity">
    <reaction evidence="1">
        <text>an L-aminoacyl-L-amino acid + H2O = 2 an L-alpha-amino acid</text>
        <dbReference type="Rhea" id="RHEA:48940"/>
        <dbReference type="ChEBI" id="CHEBI:15377"/>
        <dbReference type="ChEBI" id="CHEBI:59869"/>
        <dbReference type="ChEBI" id="CHEBI:77460"/>
        <dbReference type="EC" id="3.4.13.19"/>
    </reaction>
</comment>
<feature type="region of interest" description="Disordered" evidence="2">
    <location>
        <begin position="401"/>
        <end position="427"/>
    </location>
</feature>
<comment type="subcellular location">
    <subcellularLocation>
        <location evidence="1">Membrane</location>
        <topology evidence="1">Lipid-anchor</topology>
        <topology evidence="1">GPI-anchor</topology>
    </subcellularLocation>
</comment>
<dbReference type="EMBL" id="VCGU01000004">
    <property type="protein sequence ID" value="TRY76752.1"/>
    <property type="molecule type" value="Genomic_DNA"/>
</dbReference>
<keyword evidence="1" id="KW-0378">Hydrolase</keyword>
<dbReference type="InterPro" id="IPR032466">
    <property type="entry name" value="Metal_Hydrolase"/>
</dbReference>
<dbReference type="InterPro" id="IPR008257">
    <property type="entry name" value="Pept_M19"/>
</dbReference>
<evidence type="ECO:0000313" key="4">
    <source>
        <dbReference type="Proteomes" id="UP000318571"/>
    </source>
</evidence>
<keyword evidence="1" id="KW-0482">Metalloprotease</keyword>
<keyword evidence="1" id="KW-0645">Protease</keyword>
<dbReference type="EC" id="3.4.13.19" evidence="1"/>
<reference evidence="3 4" key="1">
    <citation type="journal article" date="2018" name="Nat. Ecol. Evol.">
        <title>Genomic signatures of mitonuclear coevolution across populations of Tigriopus californicus.</title>
        <authorList>
            <person name="Barreto F.S."/>
            <person name="Watson E.T."/>
            <person name="Lima T.G."/>
            <person name="Willett C.S."/>
            <person name="Edmands S."/>
            <person name="Li W."/>
            <person name="Burton R.S."/>
        </authorList>
    </citation>
    <scope>NUCLEOTIDE SEQUENCE [LARGE SCALE GENOMIC DNA]</scope>
    <source>
        <strain evidence="3 4">San Diego</strain>
    </source>
</reference>
<keyword evidence="1" id="KW-0862">Zinc</keyword>
<dbReference type="Pfam" id="PF01244">
    <property type="entry name" value="Peptidase_M19"/>
    <property type="match status" value="1"/>
</dbReference>
<evidence type="ECO:0000256" key="2">
    <source>
        <dbReference type="SAM" id="MobiDB-lite"/>
    </source>
</evidence>
<comment type="cofactor">
    <cofactor evidence="1">
        <name>Zn(2+)</name>
        <dbReference type="ChEBI" id="CHEBI:29105"/>
    </cofactor>
</comment>
<dbReference type="Gene3D" id="3.20.20.140">
    <property type="entry name" value="Metal-dependent hydrolases"/>
    <property type="match status" value="1"/>
</dbReference>